<dbReference type="InterPro" id="IPR012223">
    <property type="entry name" value="TEII"/>
</dbReference>
<gene>
    <name evidence="3" type="ORF">ACFQZM_18280</name>
</gene>
<feature type="domain" description="Thioesterase" evidence="2">
    <location>
        <begin position="31"/>
        <end position="256"/>
    </location>
</feature>
<evidence type="ECO:0000313" key="3">
    <source>
        <dbReference type="EMBL" id="MFD0686455.1"/>
    </source>
</evidence>
<comment type="similarity">
    <text evidence="1">Belongs to the thioesterase family.</text>
</comment>
<sequence length="263" mass="28539">MADGTGPAAGPGGPPPLWTAYARPMAAPRLRLLCLPHAGGGAAAYRGWVPALAHDGIEVWPVQLPGRENRFDEPQYEDLSALVAALATAFGPALRTAPYAVFGHSMGAAVALELAYEARRRGLPGPERLFLSGCRPPNRPDPESPRWNLPTPLFVERLRVYDEDSEMLRDPALREVFLPRLRADFALVERHRYRPEPPLACPLSVLGGLDDRAVPPSVFDGWASYTSAGAEIRLLGGPHFFLGPARDHVLRLIRDRLAGAGVP</sequence>
<evidence type="ECO:0000256" key="1">
    <source>
        <dbReference type="ARBA" id="ARBA00007169"/>
    </source>
</evidence>
<dbReference type="RefSeq" id="WP_131759927.1">
    <property type="nucleotide sequence ID" value="NZ_CAACUY010000095.1"/>
</dbReference>
<dbReference type="SUPFAM" id="SSF53474">
    <property type="entry name" value="alpha/beta-Hydrolases"/>
    <property type="match status" value="1"/>
</dbReference>
<name>A0ABW2XKW3_9ACTN</name>
<keyword evidence="4" id="KW-1185">Reference proteome</keyword>
<evidence type="ECO:0000313" key="4">
    <source>
        <dbReference type="Proteomes" id="UP001597063"/>
    </source>
</evidence>
<dbReference type="Pfam" id="PF00975">
    <property type="entry name" value="Thioesterase"/>
    <property type="match status" value="1"/>
</dbReference>
<dbReference type="Proteomes" id="UP001597063">
    <property type="component" value="Unassembled WGS sequence"/>
</dbReference>
<protein>
    <submittedName>
        <fullName evidence="3">Thioesterase II family protein</fullName>
    </submittedName>
</protein>
<accession>A0ABW2XKW3</accession>
<dbReference type="PANTHER" id="PTHR11487:SF0">
    <property type="entry name" value="S-ACYL FATTY ACID SYNTHASE THIOESTERASE, MEDIUM CHAIN"/>
    <property type="match status" value="1"/>
</dbReference>
<dbReference type="InterPro" id="IPR029058">
    <property type="entry name" value="AB_hydrolase_fold"/>
</dbReference>
<organism evidence="3 4">
    <name type="scientific">Actinomadura fibrosa</name>
    <dbReference type="NCBI Taxonomy" id="111802"/>
    <lineage>
        <taxon>Bacteria</taxon>
        <taxon>Bacillati</taxon>
        <taxon>Actinomycetota</taxon>
        <taxon>Actinomycetes</taxon>
        <taxon>Streptosporangiales</taxon>
        <taxon>Thermomonosporaceae</taxon>
        <taxon>Actinomadura</taxon>
    </lineage>
</organism>
<comment type="caution">
    <text evidence="3">The sequence shown here is derived from an EMBL/GenBank/DDBJ whole genome shotgun (WGS) entry which is preliminary data.</text>
</comment>
<dbReference type="Gene3D" id="3.40.50.1820">
    <property type="entry name" value="alpha/beta hydrolase"/>
    <property type="match status" value="1"/>
</dbReference>
<dbReference type="PANTHER" id="PTHR11487">
    <property type="entry name" value="THIOESTERASE"/>
    <property type="match status" value="1"/>
</dbReference>
<reference evidence="4" key="1">
    <citation type="journal article" date="2019" name="Int. J. Syst. Evol. Microbiol.">
        <title>The Global Catalogue of Microorganisms (GCM) 10K type strain sequencing project: providing services to taxonomists for standard genome sequencing and annotation.</title>
        <authorList>
            <consortium name="The Broad Institute Genomics Platform"/>
            <consortium name="The Broad Institute Genome Sequencing Center for Infectious Disease"/>
            <person name="Wu L."/>
            <person name="Ma J."/>
        </authorList>
    </citation>
    <scope>NUCLEOTIDE SEQUENCE [LARGE SCALE GENOMIC DNA]</scope>
    <source>
        <strain evidence="4">JCM 9371</strain>
    </source>
</reference>
<dbReference type="InterPro" id="IPR001031">
    <property type="entry name" value="Thioesterase"/>
</dbReference>
<evidence type="ECO:0000259" key="2">
    <source>
        <dbReference type="Pfam" id="PF00975"/>
    </source>
</evidence>
<proteinExistence type="inferred from homology"/>
<dbReference type="EMBL" id="JBHTGP010000010">
    <property type="protein sequence ID" value="MFD0686455.1"/>
    <property type="molecule type" value="Genomic_DNA"/>
</dbReference>